<gene>
    <name evidence="4" type="ORF">TRFO_30698</name>
</gene>
<dbReference type="Gene3D" id="1.20.870.10">
    <property type="entry name" value="Son of sevenless (SoS) protein Chain: S domain 1"/>
    <property type="match status" value="1"/>
</dbReference>
<dbReference type="RefSeq" id="XP_068355371.1">
    <property type="nucleotide sequence ID" value="XM_068507503.1"/>
</dbReference>
<accession>A0A1J4JT37</accession>
<dbReference type="Gene3D" id="1.10.840.10">
    <property type="entry name" value="Ras guanine-nucleotide exchange factors catalytic domain"/>
    <property type="match status" value="1"/>
</dbReference>
<comment type="caution">
    <text evidence="4">The sequence shown here is derived from an EMBL/GenBank/DDBJ whole genome shotgun (WGS) entry which is preliminary data.</text>
</comment>
<keyword evidence="1 2" id="KW-0344">Guanine-nucleotide releasing factor</keyword>
<reference evidence="4" key="1">
    <citation type="submission" date="2016-10" db="EMBL/GenBank/DDBJ databases">
        <authorList>
            <person name="Benchimol M."/>
            <person name="Almeida L.G."/>
            <person name="Vasconcelos A.T."/>
            <person name="Perreira-Neves A."/>
            <person name="Rosa I.A."/>
            <person name="Tasca T."/>
            <person name="Bogo M.R."/>
            <person name="de Souza W."/>
        </authorList>
    </citation>
    <scope>NUCLEOTIDE SEQUENCE [LARGE SCALE GENOMIC DNA]</scope>
    <source>
        <strain evidence="4">K</strain>
    </source>
</reference>
<dbReference type="OrthoDB" id="10254377at2759"/>
<dbReference type="VEuPathDB" id="TrichDB:TRFO_30698"/>
<sequence length="735" mass="85330">MILVITKFFFNFHEYINLKSDTTFMMVPINCSFHIKILTNISQNIHLQSSEMMRENSQISSQSSSFLNPSSSSSPLNESQRMYAQSYYSRHKHFSLYDHSCNIKHQRPILPTSAEYDMMRENFFLNDDIDRSEWYSKLLSENPEIKNFIERIDPMTRASTFGRLYLPPNRMIDQQTLLSLISQHFRTLGLIDAQSSLHSEWDCLGQIPAHMMFSELTNIIQIGISRSEKFWELSMPSPSLHEDASKLLDEEISRTIGGTPFIPEDLTPLSSERFGDSKFFHIDENTKKPPEVSLNQLIWLLTTDLKDNEESNISDDVFLESNPNDNTKDEKYNDINVHTHCVSNIKSISDQIDITKIRIPKNLTNAVCLMYKSFTTSKIFFTKLRERFNVAFNEPLETRMRSIILTLKLFKAWINDQQEFIEPPVLEAARSFVSSELNKIVPNYTANIFTSKDSMINIRSTEVIDYSKAPKVDIGHCFNIWTGDFSIFDLPAIEIARQMTILSCTKYYQISRNELLDSAWTVARFKHRAPNVIAITDRFNLISSWVQTTILTEPSLQMRLLKMRFLLNVMNQLKKMQNYLDFIAIHSGFAAPSIDRLFIHRSLLPDDMQKDLDEAMEIESPLNNYKNMREIHKIILASGKPSLPLITVLLSDICMYSDNTKTFVNSLINIKKCTRMLKLIQSLEDFKKRKYRFLPIEQVQDKLSMLEIMDDDSLFELSKDVEPENASLNTLRDQS</sequence>
<protein>
    <submittedName>
        <fullName evidence="4">RasGEF domain containing protein</fullName>
    </submittedName>
</protein>
<dbReference type="GeneID" id="94842207"/>
<dbReference type="PANTHER" id="PTHR23113">
    <property type="entry name" value="GUANINE NUCLEOTIDE EXCHANGE FACTOR"/>
    <property type="match status" value="1"/>
</dbReference>
<dbReference type="GO" id="GO:0005085">
    <property type="term" value="F:guanyl-nucleotide exchange factor activity"/>
    <property type="evidence" value="ECO:0007669"/>
    <property type="project" value="UniProtKB-KW"/>
</dbReference>
<organism evidence="4 5">
    <name type="scientific">Tritrichomonas foetus</name>
    <dbReference type="NCBI Taxonomy" id="1144522"/>
    <lineage>
        <taxon>Eukaryota</taxon>
        <taxon>Metamonada</taxon>
        <taxon>Parabasalia</taxon>
        <taxon>Tritrichomonadida</taxon>
        <taxon>Tritrichomonadidae</taxon>
        <taxon>Tritrichomonas</taxon>
    </lineage>
</organism>
<dbReference type="GO" id="GO:0007264">
    <property type="term" value="P:small GTPase-mediated signal transduction"/>
    <property type="evidence" value="ECO:0007669"/>
    <property type="project" value="InterPro"/>
</dbReference>
<proteinExistence type="predicted"/>
<name>A0A1J4JT37_9EUKA</name>
<dbReference type="Pfam" id="PF00617">
    <property type="entry name" value="RasGEF"/>
    <property type="match status" value="1"/>
</dbReference>
<evidence type="ECO:0000313" key="4">
    <source>
        <dbReference type="EMBL" id="OHT02235.1"/>
    </source>
</evidence>
<dbReference type="InterPro" id="IPR001895">
    <property type="entry name" value="RASGEF_cat_dom"/>
</dbReference>
<evidence type="ECO:0000313" key="5">
    <source>
        <dbReference type="Proteomes" id="UP000179807"/>
    </source>
</evidence>
<dbReference type="InterPro" id="IPR008937">
    <property type="entry name" value="Ras-like_GEF"/>
</dbReference>
<dbReference type="PROSITE" id="PS50009">
    <property type="entry name" value="RASGEF_CAT"/>
    <property type="match status" value="1"/>
</dbReference>
<dbReference type="Proteomes" id="UP000179807">
    <property type="component" value="Unassembled WGS sequence"/>
</dbReference>
<feature type="domain" description="Ras-GEF" evidence="3">
    <location>
        <begin position="491"/>
        <end position="724"/>
    </location>
</feature>
<evidence type="ECO:0000256" key="2">
    <source>
        <dbReference type="PROSITE-ProRule" id="PRU00168"/>
    </source>
</evidence>
<evidence type="ECO:0000259" key="3">
    <source>
        <dbReference type="PROSITE" id="PS50009"/>
    </source>
</evidence>
<keyword evidence="5" id="KW-1185">Reference proteome</keyword>
<dbReference type="PANTHER" id="PTHR23113:SF365">
    <property type="entry name" value="RAS-GEF DOMAIN-CONTAINING PROTEIN"/>
    <property type="match status" value="1"/>
</dbReference>
<dbReference type="SUPFAM" id="SSF48366">
    <property type="entry name" value="Ras GEF"/>
    <property type="match status" value="1"/>
</dbReference>
<dbReference type="EMBL" id="MLAK01000875">
    <property type="protein sequence ID" value="OHT02235.1"/>
    <property type="molecule type" value="Genomic_DNA"/>
</dbReference>
<dbReference type="SMART" id="SM00147">
    <property type="entry name" value="RasGEF"/>
    <property type="match status" value="1"/>
</dbReference>
<dbReference type="AlphaFoldDB" id="A0A1J4JT37"/>
<dbReference type="InterPro" id="IPR036964">
    <property type="entry name" value="RASGEF_cat_dom_sf"/>
</dbReference>
<evidence type="ECO:0000256" key="1">
    <source>
        <dbReference type="ARBA" id="ARBA00022658"/>
    </source>
</evidence>
<dbReference type="InterPro" id="IPR023578">
    <property type="entry name" value="Ras_GEF_dom_sf"/>
</dbReference>